<dbReference type="SUPFAM" id="SSF51735">
    <property type="entry name" value="NAD(P)-binding Rossmann-fold domains"/>
    <property type="match status" value="1"/>
</dbReference>
<dbReference type="Gene3D" id="3.30.360.10">
    <property type="entry name" value="Dihydrodipicolinate Reductase, domain 2"/>
    <property type="match status" value="1"/>
</dbReference>
<evidence type="ECO:0000259" key="4">
    <source>
        <dbReference type="Pfam" id="PF01408"/>
    </source>
</evidence>
<dbReference type="EMBL" id="CP095043">
    <property type="protein sequence ID" value="UOQ59223.1"/>
    <property type="molecule type" value="Genomic_DNA"/>
</dbReference>
<dbReference type="SUPFAM" id="SSF55347">
    <property type="entry name" value="Glyceraldehyde-3-phosphate dehydrogenase-like, C-terminal domain"/>
    <property type="match status" value="1"/>
</dbReference>
<sequence length="336" mass="36103">MTEPLRIGVLGAARISEESLFPPAADIGARVVAVAARDPRAAEAYARAHGIERVVDDYEALVNDPEVEAVYNPLPNGLHTPWNIAAIDAGKHLLAEKPFASNLPEAQRVSEAAARRPDLVVFNGFHYRYHPVFLRLLELLRDGAIGEVQRVRVVMTVDVPDLSDIRWSWPLAGGALMDVGCYGINAIDVVAAVLGGTATLRSATTGHLDGTDPRIDAWSELRFELPGGAEGVAELSLIGPRSFTLTAVGSLGSIHQSNLSYVHTDDRLSITTAAGTRVERLGLTRSFTYQLRAFRDAIRHGAAYPTTAAEAVENLRTIDAAYELAGLPPRTSVGVD</sequence>
<feature type="domain" description="Gfo/Idh/MocA-like oxidoreductase N-terminal" evidence="4">
    <location>
        <begin position="5"/>
        <end position="120"/>
    </location>
</feature>
<evidence type="ECO:0000313" key="6">
    <source>
        <dbReference type="EMBL" id="UOQ59223.1"/>
    </source>
</evidence>
<accession>A0ABY4FSE3</accession>
<gene>
    <name evidence="6" type="ORF">MUN76_09150</name>
</gene>
<dbReference type="Gene3D" id="3.40.50.720">
    <property type="entry name" value="NAD(P)-binding Rossmann-like Domain"/>
    <property type="match status" value="1"/>
</dbReference>
<keyword evidence="7" id="KW-1185">Reference proteome</keyword>
<dbReference type="Pfam" id="PF22725">
    <property type="entry name" value="GFO_IDH_MocA_C3"/>
    <property type="match status" value="1"/>
</dbReference>
<feature type="domain" description="GFO/IDH/MocA-like oxidoreductase" evidence="5">
    <location>
        <begin position="133"/>
        <end position="254"/>
    </location>
</feature>
<dbReference type="InterPro" id="IPR050984">
    <property type="entry name" value="Gfo/Idh/MocA_domain"/>
</dbReference>
<reference evidence="6 7" key="1">
    <citation type="submission" date="2022-04" db="EMBL/GenBank/DDBJ databases">
        <title>Leucobacter sp. isolated from rhizosphere of onion.</title>
        <authorList>
            <person name="Won M."/>
            <person name="Lee C.-M."/>
            <person name="Woen H.-Y."/>
            <person name="Kwon S.-W."/>
        </authorList>
    </citation>
    <scope>NUCLEOTIDE SEQUENCE [LARGE SCALE GENOMIC DNA]</scope>
    <source>
        <strain evidence="6 7">H25R-14</strain>
    </source>
</reference>
<dbReference type="RefSeq" id="WP_244684116.1">
    <property type="nucleotide sequence ID" value="NZ_CP095043.1"/>
</dbReference>
<evidence type="ECO:0000259" key="5">
    <source>
        <dbReference type="Pfam" id="PF22725"/>
    </source>
</evidence>
<organism evidence="6 7">
    <name type="scientific">Leucobacter rhizosphaerae</name>
    <dbReference type="NCBI Taxonomy" id="2932245"/>
    <lineage>
        <taxon>Bacteria</taxon>
        <taxon>Bacillati</taxon>
        <taxon>Actinomycetota</taxon>
        <taxon>Actinomycetes</taxon>
        <taxon>Micrococcales</taxon>
        <taxon>Microbacteriaceae</taxon>
        <taxon>Leucobacter</taxon>
    </lineage>
</organism>
<dbReference type="InterPro" id="IPR055170">
    <property type="entry name" value="GFO_IDH_MocA-like_dom"/>
</dbReference>
<name>A0ABY4FSE3_9MICO</name>
<proteinExistence type="inferred from homology"/>
<dbReference type="PANTHER" id="PTHR22604:SF105">
    <property type="entry name" value="TRANS-1,2-DIHYDROBENZENE-1,2-DIOL DEHYDROGENASE"/>
    <property type="match status" value="1"/>
</dbReference>
<evidence type="ECO:0000313" key="7">
    <source>
        <dbReference type="Proteomes" id="UP000831775"/>
    </source>
</evidence>
<keyword evidence="2" id="KW-0560">Oxidoreductase</keyword>
<dbReference type="PANTHER" id="PTHR22604">
    <property type="entry name" value="OXIDOREDUCTASES"/>
    <property type="match status" value="1"/>
</dbReference>
<keyword evidence="3" id="KW-0520">NAD</keyword>
<dbReference type="Pfam" id="PF01408">
    <property type="entry name" value="GFO_IDH_MocA"/>
    <property type="match status" value="1"/>
</dbReference>
<dbReference type="InterPro" id="IPR036291">
    <property type="entry name" value="NAD(P)-bd_dom_sf"/>
</dbReference>
<evidence type="ECO:0000256" key="2">
    <source>
        <dbReference type="ARBA" id="ARBA00023002"/>
    </source>
</evidence>
<protein>
    <submittedName>
        <fullName evidence="6">Gfo/Idh/MocA family oxidoreductase</fullName>
    </submittedName>
</protein>
<evidence type="ECO:0000256" key="3">
    <source>
        <dbReference type="ARBA" id="ARBA00023027"/>
    </source>
</evidence>
<evidence type="ECO:0000256" key="1">
    <source>
        <dbReference type="ARBA" id="ARBA00010928"/>
    </source>
</evidence>
<comment type="similarity">
    <text evidence="1">Belongs to the Gfo/Idh/MocA family.</text>
</comment>
<dbReference type="Proteomes" id="UP000831775">
    <property type="component" value="Chromosome"/>
</dbReference>
<dbReference type="InterPro" id="IPR000683">
    <property type="entry name" value="Gfo/Idh/MocA-like_OxRdtase_N"/>
</dbReference>